<evidence type="ECO:0000256" key="6">
    <source>
        <dbReference type="ARBA" id="ARBA00012251"/>
    </source>
</evidence>
<dbReference type="GO" id="GO:0061630">
    <property type="term" value="F:ubiquitin protein ligase activity"/>
    <property type="evidence" value="ECO:0007669"/>
    <property type="project" value="UniProtKB-EC"/>
</dbReference>
<dbReference type="AlphaFoldDB" id="A0ABD3DAR6"/>
<evidence type="ECO:0000256" key="8">
    <source>
        <dbReference type="ARBA" id="ARBA00022723"/>
    </source>
</evidence>
<feature type="domain" description="RING-type" evidence="16">
    <location>
        <begin position="123"/>
        <end position="337"/>
    </location>
</feature>
<sequence>MEEDYGYESSDDESHDRVYDDDEEEEFEQPGDESEFIRFSSRASSCKVIRKESLLAAQKDELRRVMDLLTLKEHHARTLLIHNRWDADKVLTVFVERGKERLYSEAGISVVESNNLSSSRLSSDISCEICFEQFPANETTTMDCGHCFCNECWTEHFIVQINEGKSRRISCMAHKCYSICNEEYIRNLVYARDPELADKFDRYLLESYIEDNKKVKWCPSVPHCGNAVRVEDDLYCEVECSCGLQFCFSCSSEAHSPCSCSMWELWVRKCKAESENIKWIVDNTKYCPKCHKPVAKNGGCNLVRCICGQPFCWLCGGATGLAHTWDKIENHSCGRFKEEHGNELECKQKEVWRYTHYYKRYKAHLDSLKAEGKLNAKLQHKTDVLASRKMEATKDNSWVSDAFYRLAQSRRILLYSYPFAYFMFGDELFKNEMSLQEKIIKQNLFEDQQQQLETNIERLSMCLGEQFSDYPEDKLLEIKIKIINLSALTDNLCRKLYDCVENELLGSLEQETHIIAPYRSKGIDKASELHDSLFAGILTRSSCGGIKVFTEEAGS</sequence>
<evidence type="ECO:0000256" key="10">
    <source>
        <dbReference type="ARBA" id="ARBA00022771"/>
    </source>
</evidence>
<feature type="region of interest" description="Disordered" evidence="14">
    <location>
        <begin position="1"/>
        <end position="35"/>
    </location>
</feature>
<dbReference type="PROSITE" id="PS50089">
    <property type="entry name" value="ZF_RING_2"/>
    <property type="match status" value="1"/>
</dbReference>
<comment type="function">
    <text evidence="3">Might act as an E3 ubiquitin-protein ligase, or as part of E3 complex, which accepts ubiquitin from specific E2 ubiquitin-conjugating enzymes and then transfers it to substrates.</text>
</comment>
<evidence type="ECO:0000256" key="7">
    <source>
        <dbReference type="ARBA" id="ARBA00022679"/>
    </source>
</evidence>
<evidence type="ECO:0000259" key="15">
    <source>
        <dbReference type="PROSITE" id="PS50089"/>
    </source>
</evidence>
<feature type="domain" description="RING-type" evidence="15">
    <location>
        <begin position="127"/>
        <end position="175"/>
    </location>
</feature>
<evidence type="ECO:0000256" key="2">
    <source>
        <dbReference type="ARBA" id="ARBA00001947"/>
    </source>
</evidence>
<name>A0ABD3DAR6_9LAMI</name>
<evidence type="ECO:0000256" key="5">
    <source>
        <dbReference type="ARBA" id="ARBA00005884"/>
    </source>
</evidence>
<keyword evidence="12" id="KW-0862">Zinc</keyword>
<comment type="similarity">
    <text evidence="5">Belongs to the RBR family. Ariadne subfamily.</text>
</comment>
<dbReference type="CDD" id="cd20346">
    <property type="entry name" value="BRcat_RBR_ANKIB1"/>
    <property type="match status" value="1"/>
</dbReference>
<dbReference type="InterPro" id="IPR045840">
    <property type="entry name" value="Ariadne"/>
</dbReference>
<evidence type="ECO:0000259" key="16">
    <source>
        <dbReference type="PROSITE" id="PS51873"/>
    </source>
</evidence>
<dbReference type="SMART" id="SM00647">
    <property type="entry name" value="IBR"/>
    <property type="match status" value="2"/>
</dbReference>
<keyword evidence="10 13" id="KW-0863">Zinc-finger</keyword>
<keyword evidence="7" id="KW-0808">Transferase</keyword>
<dbReference type="InterPro" id="IPR031127">
    <property type="entry name" value="E3_UB_ligase_RBR"/>
</dbReference>
<keyword evidence="11" id="KW-0833">Ubl conjugation pathway</keyword>
<reference evidence="18" key="1">
    <citation type="journal article" date="2024" name="IScience">
        <title>Strigolactones Initiate the Formation of Haustorium-like Structures in Castilleja.</title>
        <authorList>
            <person name="Buerger M."/>
            <person name="Peterson D."/>
            <person name="Chory J."/>
        </authorList>
    </citation>
    <scope>NUCLEOTIDE SEQUENCE [LARGE SCALE GENOMIC DNA]</scope>
</reference>
<dbReference type="EMBL" id="JAVIJP010000018">
    <property type="protein sequence ID" value="KAL3639243.1"/>
    <property type="molecule type" value="Genomic_DNA"/>
</dbReference>
<feature type="compositionally biased region" description="Acidic residues" evidence="14">
    <location>
        <begin position="1"/>
        <end position="11"/>
    </location>
</feature>
<keyword evidence="18" id="KW-1185">Reference proteome</keyword>
<evidence type="ECO:0000313" key="18">
    <source>
        <dbReference type="Proteomes" id="UP001632038"/>
    </source>
</evidence>
<accession>A0ABD3DAR6</accession>
<evidence type="ECO:0000256" key="13">
    <source>
        <dbReference type="PROSITE-ProRule" id="PRU00175"/>
    </source>
</evidence>
<dbReference type="EC" id="2.3.2.31" evidence="6"/>
<dbReference type="CDD" id="cd16773">
    <property type="entry name" value="RING-HC_RBR_TRIAD1"/>
    <property type="match status" value="1"/>
</dbReference>
<dbReference type="Pfam" id="PF21235">
    <property type="entry name" value="UBA_ARI1"/>
    <property type="match status" value="1"/>
</dbReference>
<dbReference type="FunFam" id="3.30.40.10:FF:000019">
    <property type="entry name" value="RBR-type E3 ubiquitin transferase"/>
    <property type="match status" value="1"/>
</dbReference>
<dbReference type="PANTHER" id="PTHR11685">
    <property type="entry name" value="RBR FAMILY RING FINGER AND IBR DOMAIN-CONTAINING"/>
    <property type="match status" value="1"/>
</dbReference>
<organism evidence="17 18">
    <name type="scientific">Castilleja foliolosa</name>
    <dbReference type="NCBI Taxonomy" id="1961234"/>
    <lineage>
        <taxon>Eukaryota</taxon>
        <taxon>Viridiplantae</taxon>
        <taxon>Streptophyta</taxon>
        <taxon>Embryophyta</taxon>
        <taxon>Tracheophyta</taxon>
        <taxon>Spermatophyta</taxon>
        <taxon>Magnoliopsida</taxon>
        <taxon>eudicotyledons</taxon>
        <taxon>Gunneridae</taxon>
        <taxon>Pentapetalae</taxon>
        <taxon>asterids</taxon>
        <taxon>lamiids</taxon>
        <taxon>Lamiales</taxon>
        <taxon>Orobanchaceae</taxon>
        <taxon>Pedicularideae</taxon>
        <taxon>Castillejinae</taxon>
        <taxon>Castilleja</taxon>
    </lineage>
</organism>
<evidence type="ECO:0000256" key="1">
    <source>
        <dbReference type="ARBA" id="ARBA00001798"/>
    </source>
</evidence>
<evidence type="ECO:0000256" key="3">
    <source>
        <dbReference type="ARBA" id="ARBA00003976"/>
    </source>
</evidence>
<gene>
    <name evidence="17" type="ORF">CASFOL_017150</name>
</gene>
<dbReference type="Proteomes" id="UP001632038">
    <property type="component" value="Unassembled WGS sequence"/>
</dbReference>
<dbReference type="Pfam" id="PF01485">
    <property type="entry name" value="IBR"/>
    <property type="match status" value="2"/>
</dbReference>
<protein>
    <recommendedName>
        <fullName evidence="6">RBR-type E3 ubiquitin transferase</fullName>
        <ecNumber evidence="6">2.3.2.31</ecNumber>
    </recommendedName>
</protein>
<dbReference type="InterPro" id="IPR002867">
    <property type="entry name" value="IBR_dom"/>
</dbReference>
<dbReference type="CDD" id="cd22586">
    <property type="entry name" value="Rcat_RBR_ARI1-like"/>
    <property type="match status" value="1"/>
</dbReference>
<evidence type="ECO:0000256" key="14">
    <source>
        <dbReference type="SAM" id="MobiDB-lite"/>
    </source>
</evidence>
<comment type="catalytic activity">
    <reaction evidence="1">
        <text>[E2 ubiquitin-conjugating enzyme]-S-ubiquitinyl-L-cysteine + [acceptor protein]-L-lysine = [E2 ubiquitin-conjugating enzyme]-L-cysteine + [acceptor protein]-N(6)-ubiquitinyl-L-lysine.</text>
        <dbReference type="EC" id="2.3.2.31"/>
    </reaction>
</comment>
<dbReference type="InterPro" id="IPR013083">
    <property type="entry name" value="Znf_RING/FYVE/PHD"/>
</dbReference>
<feature type="compositionally biased region" description="Acidic residues" evidence="14">
    <location>
        <begin position="19"/>
        <end position="34"/>
    </location>
</feature>
<comment type="pathway">
    <text evidence="4">Protein modification; protein ubiquitination.</text>
</comment>
<dbReference type="Pfam" id="PF19422">
    <property type="entry name" value="Ariadne"/>
    <property type="match status" value="1"/>
</dbReference>
<evidence type="ECO:0000256" key="9">
    <source>
        <dbReference type="ARBA" id="ARBA00022737"/>
    </source>
</evidence>
<dbReference type="GO" id="GO:0008270">
    <property type="term" value="F:zinc ion binding"/>
    <property type="evidence" value="ECO:0007669"/>
    <property type="project" value="UniProtKB-KW"/>
</dbReference>
<keyword evidence="8" id="KW-0479">Metal-binding</keyword>
<evidence type="ECO:0000313" key="17">
    <source>
        <dbReference type="EMBL" id="KAL3639243.1"/>
    </source>
</evidence>
<dbReference type="Gene3D" id="1.20.120.1750">
    <property type="match status" value="1"/>
</dbReference>
<dbReference type="PROSITE" id="PS51873">
    <property type="entry name" value="TRIAD"/>
    <property type="match status" value="1"/>
</dbReference>
<dbReference type="InterPro" id="IPR001841">
    <property type="entry name" value="Znf_RING"/>
</dbReference>
<comment type="caution">
    <text evidence="17">The sequence shown here is derived from an EMBL/GenBank/DDBJ whole genome shotgun (WGS) entry which is preliminary data.</text>
</comment>
<dbReference type="Gene3D" id="3.30.40.10">
    <property type="entry name" value="Zinc/RING finger domain, C3HC4 (zinc finger)"/>
    <property type="match status" value="1"/>
</dbReference>
<proteinExistence type="inferred from homology"/>
<keyword evidence="9" id="KW-0677">Repeat</keyword>
<comment type="cofactor">
    <cofactor evidence="2">
        <name>Zn(2+)</name>
        <dbReference type="ChEBI" id="CHEBI:29105"/>
    </cofactor>
</comment>
<evidence type="ECO:0000256" key="11">
    <source>
        <dbReference type="ARBA" id="ARBA00022786"/>
    </source>
</evidence>
<evidence type="ECO:0000256" key="12">
    <source>
        <dbReference type="ARBA" id="ARBA00022833"/>
    </source>
</evidence>
<dbReference type="InterPro" id="IPR044066">
    <property type="entry name" value="TRIAD_supradom"/>
</dbReference>
<evidence type="ECO:0000256" key="4">
    <source>
        <dbReference type="ARBA" id="ARBA00004906"/>
    </source>
</evidence>
<dbReference type="SUPFAM" id="SSF57850">
    <property type="entry name" value="RING/U-box"/>
    <property type="match status" value="3"/>
</dbReference>
<dbReference type="InterPro" id="IPR048962">
    <property type="entry name" value="ARIH1-like_UBL"/>
</dbReference>